<evidence type="ECO:0000256" key="3">
    <source>
        <dbReference type="ARBA" id="ARBA00022679"/>
    </source>
</evidence>
<dbReference type="SUPFAM" id="SSF51735">
    <property type="entry name" value="NAD(P)-binding Rossmann-fold domains"/>
    <property type="match status" value="1"/>
</dbReference>
<dbReference type="InterPro" id="IPR017475">
    <property type="entry name" value="EPS_sugar_tfrase"/>
</dbReference>
<feature type="compositionally biased region" description="Basic and acidic residues" evidence="7">
    <location>
        <begin position="16"/>
        <end position="25"/>
    </location>
</feature>
<comment type="subcellular location">
    <subcellularLocation>
        <location evidence="1">Membrane</location>
        <topology evidence="1">Multi-pass membrane protein</topology>
    </subcellularLocation>
</comment>
<feature type="compositionally biased region" description="Polar residues" evidence="7">
    <location>
        <begin position="44"/>
        <end position="58"/>
    </location>
</feature>
<evidence type="ECO:0000256" key="8">
    <source>
        <dbReference type="SAM" id="Phobius"/>
    </source>
</evidence>
<evidence type="ECO:0000256" key="7">
    <source>
        <dbReference type="SAM" id="MobiDB-lite"/>
    </source>
</evidence>
<dbReference type="RefSeq" id="WP_305749024.1">
    <property type="nucleotide sequence ID" value="NZ_JAUZEE010000003.1"/>
</dbReference>
<organism evidence="10 11">
    <name type="scientific">Leptothrix discophora</name>
    <dbReference type="NCBI Taxonomy" id="89"/>
    <lineage>
        <taxon>Bacteria</taxon>
        <taxon>Pseudomonadati</taxon>
        <taxon>Pseudomonadota</taxon>
        <taxon>Betaproteobacteria</taxon>
        <taxon>Burkholderiales</taxon>
        <taxon>Sphaerotilaceae</taxon>
        <taxon>Leptothrix</taxon>
    </lineage>
</organism>
<proteinExistence type="inferred from homology"/>
<dbReference type="Pfam" id="PF02397">
    <property type="entry name" value="Bac_transf"/>
    <property type="match status" value="1"/>
</dbReference>
<name>A0ABT9G1Z1_LEPDI</name>
<dbReference type="InterPro" id="IPR036291">
    <property type="entry name" value="NAD(P)-bd_dom_sf"/>
</dbReference>
<protein>
    <submittedName>
        <fullName evidence="10">Undecaprenyl-phosphate glucose phosphotransferase</fullName>
        <ecNumber evidence="10">2.7.8.31</ecNumber>
    </submittedName>
</protein>
<dbReference type="Proteomes" id="UP001235760">
    <property type="component" value="Unassembled WGS sequence"/>
</dbReference>
<evidence type="ECO:0000256" key="6">
    <source>
        <dbReference type="ARBA" id="ARBA00023136"/>
    </source>
</evidence>
<dbReference type="NCBIfam" id="TIGR03023">
    <property type="entry name" value="WcaJ_sugtrans"/>
    <property type="match status" value="1"/>
</dbReference>
<dbReference type="PANTHER" id="PTHR30576">
    <property type="entry name" value="COLANIC BIOSYNTHESIS UDP-GLUCOSE LIPID CARRIER TRANSFERASE"/>
    <property type="match status" value="1"/>
</dbReference>
<evidence type="ECO:0000313" key="10">
    <source>
        <dbReference type="EMBL" id="MDP4300473.1"/>
    </source>
</evidence>
<accession>A0ABT9G1Z1</accession>
<keyword evidence="5 8" id="KW-1133">Transmembrane helix</keyword>
<gene>
    <name evidence="10" type="ORF">Q8X39_07480</name>
</gene>
<keyword evidence="6 8" id="KW-0472">Membrane</keyword>
<comment type="caution">
    <text evidence="10">The sequence shown here is derived from an EMBL/GenBank/DDBJ whole genome shotgun (WGS) entry which is preliminary data.</text>
</comment>
<evidence type="ECO:0000259" key="9">
    <source>
        <dbReference type="Pfam" id="PF02397"/>
    </source>
</evidence>
<evidence type="ECO:0000256" key="4">
    <source>
        <dbReference type="ARBA" id="ARBA00022692"/>
    </source>
</evidence>
<feature type="transmembrane region" description="Helical" evidence="8">
    <location>
        <begin position="82"/>
        <end position="103"/>
    </location>
</feature>
<dbReference type="PANTHER" id="PTHR30576:SF21">
    <property type="entry name" value="UDP-GLUCOSE:UNDECAPRENYL-PHOSPHATE GLUCOSE-1-PHOSPHATE TRANSFERASE"/>
    <property type="match status" value="1"/>
</dbReference>
<feature type="region of interest" description="Disordered" evidence="7">
    <location>
        <begin position="1"/>
        <end position="62"/>
    </location>
</feature>
<dbReference type="Pfam" id="PF13727">
    <property type="entry name" value="CoA_binding_3"/>
    <property type="match status" value="1"/>
</dbReference>
<sequence length="525" mass="57261">MPQGNPSPSATLPLRDAAHLDHRADPAPSVDAPAGDAHREPGNAQVSQWQKPKSTTPARQPAAVASSPYGFAPIPPQSITSFVAGIAEPLLSVLALLLITTLADEPIDRATQLLSLGVLVLTFPGTNRFHASPKVALGGIVSSWLVVCSVLGLVGFATDSVKFYTPEVLVAWLVAAPLMHFGLALSGHALLRHMARNPQLRRAALVIGAGEVGQRMAEVLRQRASVGYDFVGFVEDRELDRVPGARAADIKGTLAEIREVIARHGVRDAYITLPLGAQPRITQLVSALQDAACTVYFVPDVMRVQVIQGRVRNIDGMPVVGLLESPFIGTNALLKRGSDMVLSTLILALIAPLMLAIALGIKLSSPGPVIFRQRRHGLDGREIVVYKFRSMTTMDNGAVVRQATRDDVRVTPFGRFLRRTSLDELPQFINVLQGRMSIVGPRPHALAHNQQYRELIKAYMVRHKVRPGITGWAQVNGSRGETDTTDKMAERVRLDLEYLRNWSLALDLRIIVRTAFLAFFDRNAY</sequence>
<dbReference type="GO" id="GO:0089702">
    <property type="term" value="F:undecaprenyl-phosphate glucose phosphotransferase activity"/>
    <property type="evidence" value="ECO:0007669"/>
    <property type="project" value="UniProtKB-EC"/>
</dbReference>
<dbReference type="Gene3D" id="3.40.50.720">
    <property type="entry name" value="NAD(P)-binding Rossmann-like Domain"/>
    <property type="match status" value="1"/>
</dbReference>
<feature type="transmembrane region" description="Helical" evidence="8">
    <location>
        <begin position="340"/>
        <end position="361"/>
    </location>
</feature>
<keyword evidence="4 8" id="KW-0812">Transmembrane</keyword>
<comment type="similarity">
    <text evidence="2">Belongs to the bacterial sugar transferase family.</text>
</comment>
<dbReference type="InterPro" id="IPR003362">
    <property type="entry name" value="Bact_transf"/>
</dbReference>
<reference evidence="10 11" key="1">
    <citation type="submission" date="2023-08" db="EMBL/GenBank/DDBJ databases">
        <authorList>
            <person name="Roldan D.M."/>
            <person name="Menes R.J."/>
        </authorList>
    </citation>
    <scope>NUCLEOTIDE SEQUENCE [LARGE SCALE GENOMIC DNA]</scope>
    <source>
        <strain evidence="10 11">CCM 2812</strain>
    </source>
</reference>
<feature type="transmembrane region" description="Helical" evidence="8">
    <location>
        <begin position="135"/>
        <end position="157"/>
    </location>
</feature>
<evidence type="ECO:0000313" key="11">
    <source>
        <dbReference type="Proteomes" id="UP001235760"/>
    </source>
</evidence>
<keyword evidence="3 10" id="KW-0808">Transferase</keyword>
<dbReference type="InterPro" id="IPR017473">
    <property type="entry name" value="Undecaprenyl-P_gluc_Ptfrase"/>
</dbReference>
<feature type="domain" description="Bacterial sugar transferase" evidence="9">
    <location>
        <begin position="335"/>
        <end position="517"/>
    </location>
</feature>
<evidence type="ECO:0000256" key="2">
    <source>
        <dbReference type="ARBA" id="ARBA00006464"/>
    </source>
</evidence>
<dbReference type="NCBIfam" id="TIGR03025">
    <property type="entry name" value="EPS_sugtrans"/>
    <property type="match status" value="1"/>
</dbReference>
<keyword evidence="11" id="KW-1185">Reference proteome</keyword>
<dbReference type="EC" id="2.7.8.31" evidence="10"/>
<evidence type="ECO:0000256" key="1">
    <source>
        <dbReference type="ARBA" id="ARBA00004141"/>
    </source>
</evidence>
<evidence type="ECO:0000256" key="5">
    <source>
        <dbReference type="ARBA" id="ARBA00022989"/>
    </source>
</evidence>
<feature type="transmembrane region" description="Helical" evidence="8">
    <location>
        <begin position="169"/>
        <end position="191"/>
    </location>
</feature>
<dbReference type="EMBL" id="JAUZEE010000003">
    <property type="protein sequence ID" value="MDP4300473.1"/>
    <property type="molecule type" value="Genomic_DNA"/>
</dbReference>
<feature type="compositionally biased region" description="Polar residues" evidence="7">
    <location>
        <begin position="1"/>
        <end position="10"/>
    </location>
</feature>